<dbReference type="InterPro" id="IPR035979">
    <property type="entry name" value="RBD_domain_sf"/>
</dbReference>
<dbReference type="GO" id="GO:0003676">
    <property type="term" value="F:nucleic acid binding"/>
    <property type="evidence" value="ECO:0007669"/>
    <property type="project" value="InterPro"/>
</dbReference>
<dbReference type="AlphaFoldDB" id="A0A9K3E3Y4"/>
<evidence type="ECO:0000313" key="3">
    <source>
        <dbReference type="Proteomes" id="UP000215914"/>
    </source>
</evidence>
<dbReference type="EMBL" id="MNCJ02000330">
    <property type="protein sequence ID" value="KAF5765857.1"/>
    <property type="molecule type" value="Genomic_DNA"/>
</dbReference>
<evidence type="ECO:0000256" key="1">
    <source>
        <dbReference type="SAM" id="MobiDB-lite"/>
    </source>
</evidence>
<dbReference type="Proteomes" id="UP000215914">
    <property type="component" value="Unassembled WGS sequence"/>
</dbReference>
<evidence type="ECO:0000313" key="2">
    <source>
        <dbReference type="EMBL" id="KAF5765857.1"/>
    </source>
</evidence>
<sequence length="469" mass="53080">MVGRERYKINTWYDVPSKKGRRPGQDDGSKNNGVAVTKFFVSNLSGSCASLDLYVVLKGFGDINGTHIARKYNKLGKRFGLISFRNVKDPLSLEKDLKDVWIGSYKLFIVLARFVDGEKVSWKEEKQWVPVNEKKVEKNVNEKPNVVDVDQPGPTTVNQHSFKDTLLDKDPGQGLLEVAMESNFQGSLQWKGLGLVGRAHCLRDLTSLRVWLSSIGMLKVGIRYVGGLWVVLVFEDQKTMVEFHRSKEMWMLVFGTLDHWEGQWLPVERIAWLKIFGVPLCLFEDCVFNDTGSKFGTVIQPAQVSEVEEDLSHVMIGVLCDSVYRINTNISLKWRKEVFSVVIEEEVGDWTPDCLEEVVEVSEDSLHDDVRLEKEDIDGDLNADHLVGMEAVQNEVCDSDFQSGKFTQGIGLGVKEVFRSHFSGGQSNKDNKNKRRGSFRKKKRSDKSPSPSGQERPKNDLEKGMTPLI</sequence>
<reference evidence="2" key="2">
    <citation type="submission" date="2020-06" db="EMBL/GenBank/DDBJ databases">
        <title>Helianthus annuus Genome sequencing and assembly Release 2.</title>
        <authorList>
            <person name="Gouzy J."/>
            <person name="Langlade N."/>
            <person name="Munos S."/>
        </authorList>
    </citation>
    <scope>NUCLEOTIDE SEQUENCE</scope>
    <source>
        <tissue evidence="2">Leaves</tissue>
    </source>
</reference>
<reference evidence="2" key="1">
    <citation type="journal article" date="2017" name="Nature">
        <title>The sunflower genome provides insights into oil metabolism, flowering and Asterid evolution.</title>
        <authorList>
            <person name="Badouin H."/>
            <person name="Gouzy J."/>
            <person name="Grassa C.J."/>
            <person name="Murat F."/>
            <person name="Staton S.E."/>
            <person name="Cottret L."/>
            <person name="Lelandais-Briere C."/>
            <person name="Owens G.L."/>
            <person name="Carrere S."/>
            <person name="Mayjonade B."/>
            <person name="Legrand L."/>
            <person name="Gill N."/>
            <person name="Kane N.C."/>
            <person name="Bowers J.E."/>
            <person name="Hubner S."/>
            <person name="Bellec A."/>
            <person name="Berard A."/>
            <person name="Berges H."/>
            <person name="Blanchet N."/>
            <person name="Boniface M.C."/>
            <person name="Brunel D."/>
            <person name="Catrice O."/>
            <person name="Chaidir N."/>
            <person name="Claudel C."/>
            <person name="Donnadieu C."/>
            <person name="Faraut T."/>
            <person name="Fievet G."/>
            <person name="Helmstetter N."/>
            <person name="King M."/>
            <person name="Knapp S.J."/>
            <person name="Lai Z."/>
            <person name="Le Paslier M.C."/>
            <person name="Lippi Y."/>
            <person name="Lorenzon L."/>
            <person name="Mandel J.R."/>
            <person name="Marage G."/>
            <person name="Marchand G."/>
            <person name="Marquand E."/>
            <person name="Bret-Mestries E."/>
            <person name="Morien E."/>
            <person name="Nambeesan S."/>
            <person name="Nguyen T."/>
            <person name="Pegot-Espagnet P."/>
            <person name="Pouilly N."/>
            <person name="Raftis F."/>
            <person name="Sallet E."/>
            <person name="Schiex T."/>
            <person name="Thomas J."/>
            <person name="Vandecasteele C."/>
            <person name="Vares D."/>
            <person name="Vear F."/>
            <person name="Vautrin S."/>
            <person name="Crespi M."/>
            <person name="Mangin B."/>
            <person name="Burke J.M."/>
            <person name="Salse J."/>
            <person name="Munos S."/>
            <person name="Vincourt P."/>
            <person name="Rieseberg L.H."/>
            <person name="Langlade N.B."/>
        </authorList>
    </citation>
    <scope>NUCLEOTIDE SEQUENCE</scope>
    <source>
        <tissue evidence="2">Leaves</tissue>
    </source>
</reference>
<proteinExistence type="predicted"/>
<feature type="region of interest" description="Disordered" evidence="1">
    <location>
        <begin position="421"/>
        <end position="469"/>
    </location>
</feature>
<keyword evidence="3" id="KW-1185">Reference proteome</keyword>
<feature type="compositionally biased region" description="Basic residues" evidence="1">
    <location>
        <begin position="432"/>
        <end position="445"/>
    </location>
</feature>
<dbReference type="Gramene" id="mRNA:HanXRQr2_Chr15g0708551">
    <property type="protein sequence ID" value="CDS:HanXRQr2_Chr15g0708551.1"/>
    <property type="gene ID" value="HanXRQr2_Chr15g0708551"/>
</dbReference>
<organism evidence="2 3">
    <name type="scientific">Helianthus annuus</name>
    <name type="common">Common sunflower</name>
    <dbReference type="NCBI Taxonomy" id="4232"/>
    <lineage>
        <taxon>Eukaryota</taxon>
        <taxon>Viridiplantae</taxon>
        <taxon>Streptophyta</taxon>
        <taxon>Embryophyta</taxon>
        <taxon>Tracheophyta</taxon>
        <taxon>Spermatophyta</taxon>
        <taxon>Magnoliopsida</taxon>
        <taxon>eudicotyledons</taxon>
        <taxon>Gunneridae</taxon>
        <taxon>Pentapetalae</taxon>
        <taxon>asterids</taxon>
        <taxon>campanulids</taxon>
        <taxon>Asterales</taxon>
        <taxon>Asteraceae</taxon>
        <taxon>Asteroideae</taxon>
        <taxon>Heliantheae alliance</taxon>
        <taxon>Heliantheae</taxon>
        <taxon>Helianthus</taxon>
    </lineage>
</organism>
<comment type="caution">
    <text evidence="2">The sequence shown here is derived from an EMBL/GenBank/DDBJ whole genome shotgun (WGS) entry which is preliminary data.</text>
</comment>
<gene>
    <name evidence="2" type="ORF">HanXRQr2_Chr15g0708551</name>
</gene>
<protein>
    <submittedName>
        <fullName evidence="2">RNA-binding domain superfamily</fullName>
    </submittedName>
</protein>
<dbReference type="SUPFAM" id="SSF54928">
    <property type="entry name" value="RNA-binding domain, RBD"/>
    <property type="match status" value="1"/>
</dbReference>
<name>A0A9K3E3Y4_HELAN</name>
<accession>A0A9K3E3Y4</accession>
<dbReference type="CDD" id="cd00590">
    <property type="entry name" value="RRM_SF"/>
    <property type="match status" value="1"/>
</dbReference>